<dbReference type="InterPro" id="IPR000253">
    <property type="entry name" value="FHA_dom"/>
</dbReference>
<protein>
    <recommendedName>
        <fullName evidence="1">FHA domain-containing protein</fullName>
    </recommendedName>
</protein>
<organism evidence="3">
    <name type="scientific">Chlorella variabilis</name>
    <name type="common">Green alga</name>
    <dbReference type="NCBI Taxonomy" id="554065"/>
    <lineage>
        <taxon>Eukaryota</taxon>
        <taxon>Viridiplantae</taxon>
        <taxon>Chlorophyta</taxon>
        <taxon>core chlorophytes</taxon>
        <taxon>Trebouxiophyceae</taxon>
        <taxon>Chlorellales</taxon>
        <taxon>Chlorellaceae</taxon>
        <taxon>Chlorella clade</taxon>
        <taxon>Chlorella</taxon>
    </lineage>
</organism>
<dbReference type="RefSeq" id="XP_005850648.1">
    <property type="nucleotide sequence ID" value="XM_005850586.1"/>
</dbReference>
<proteinExistence type="predicted"/>
<dbReference type="OrthoDB" id="567372at2759"/>
<name>E1Z5W3_CHLVA</name>
<feature type="domain" description="FHA" evidence="1">
    <location>
        <begin position="9"/>
        <end position="81"/>
    </location>
</feature>
<dbReference type="Gene3D" id="2.60.200.20">
    <property type="match status" value="1"/>
</dbReference>
<gene>
    <name evidence="2" type="ORF">CHLNCDRAFT_140654</name>
</gene>
<dbReference type="InterPro" id="IPR008984">
    <property type="entry name" value="SMAD_FHA_dom_sf"/>
</dbReference>
<dbReference type="CDD" id="cd00060">
    <property type="entry name" value="FHA"/>
    <property type="match status" value="1"/>
</dbReference>
<dbReference type="eggNOG" id="ENOG502T11Q">
    <property type="taxonomic scope" value="Eukaryota"/>
</dbReference>
<evidence type="ECO:0000313" key="3">
    <source>
        <dbReference type="Proteomes" id="UP000008141"/>
    </source>
</evidence>
<evidence type="ECO:0000313" key="2">
    <source>
        <dbReference type="EMBL" id="EFN58546.1"/>
    </source>
</evidence>
<dbReference type="OMA" id="HATIIQK"/>
<dbReference type="EMBL" id="GL433837">
    <property type="protein sequence ID" value="EFN58546.1"/>
    <property type="molecule type" value="Genomic_DNA"/>
</dbReference>
<dbReference type="GeneID" id="17357938"/>
<dbReference type="KEGG" id="cvr:CHLNCDRAFT_140654"/>
<dbReference type="InParanoid" id="E1Z5W3"/>
<keyword evidence="3" id="KW-1185">Reference proteome</keyword>
<dbReference type="Proteomes" id="UP000008141">
    <property type="component" value="Unassembled WGS sequence"/>
</dbReference>
<dbReference type="AlphaFoldDB" id="E1Z5W3"/>
<sequence>MAMPQAALVIGSAADADVQLEGSNVAAQHARLEWRGGRLFCTATSGDPDILLAPTHCWLDGVELRPGVSYMVAPGARIAVGSQDTCLTCKFEEGGSSAMTEMLMKGLAAGASKEIQDKLGGL</sequence>
<accession>E1Z5W3</accession>
<reference evidence="2 3" key="1">
    <citation type="journal article" date="2010" name="Plant Cell">
        <title>The Chlorella variabilis NC64A genome reveals adaptation to photosymbiosis, coevolution with viruses, and cryptic sex.</title>
        <authorList>
            <person name="Blanc G."/>
            <person name="Duncan G."/>
            <person name="Agarkova I."/>
            <person name="Borodovsky M."/>
            <person name="Gurnon J."/>
            <person name="Kuo A."/>
            <person name="Lindquist E."/>
            <person name="Lucas S."/>
            <person name="Pangilinan J."/>
            <person name="Polle J."/>
            <person name="Salamov A."/>
            <person name="Terry A."/>
            <person name="Yamada T."/>
            <person name="Dunigan D.D."/>
            <person name="Grigoriev I.V."/>
            <person name="Claverie J.M."/>
            <person name="Van Etten J.L."/>
        </authorList>
    </citation>
    <scope>NUCLEOTIDE SEQUENCE [LARGE SCALE GENOMIC DNA]</scope>
    <source>
        <strain evidence="2 3">NC64A</strain>
    </source>
</reference>
<evidence type="ECO:0000259" key="1">
    <source>
        <dbReference type="Pfam" id="PF00498"/>
    </source>
</evidence>
<dbReference type="Pfam" id="PF00498">
    <property type="entry name" value="FHA"/>
    <property type="match status" value="1"/>
</dbReference>
<dbReference type="SUPFAM" id="SSF49879">
    <property type="entry name" value="SMAD/FHA domain"/>
    <property type="match status" value="1"/>
</dbReference>